<keyword evidence="2" id="KW-1185">Reference proteome</keyword>
<organism evidence="1 2">
    <name type="scientific">Merismopedia glauca CCAP 1448/3</name>
    <dbReference type="NCBI Taxonomy" id="1296344"/>
    <lineage>
        <taxon>Bacteria</taxon>
        <taxon>Bacillati</taxon>
        <taxon>Cyanobacteriota</taxon>
        <taxon>Cyanophyceae</taxon>
        <taxon>Synechococcales</taxon>
        <taxon>Merismopediaceae</taxon>
        <taxon>Merismopedia</taxon>
    </lineage>
</organism>
<evidence type="ECO:0000313" key="2">
    <source>
        <dbReference type="Proteomes" id="UP000238762"/>
    </source>
</evidence>
<reference evidence="1 2" key="1">
    <citation type="submission" date="2018-02" db="EMBL/GenBank/DDBJ databases">
        <authorList>
            <person name="Cohen D.B."/>
            <person name="Kent A.D."/>
        </authorList>
    </citation>
    <scope>NUCLEOTIDE SEQUENCE [LARGE SCALE GENOMIC DNA]</scope>
    <source>
        <strain evidence="1 2">CCAP 1448/3</strain>
    </source>
</reference>
<gene>
    <name evidence="1" type="ORF">C7B64_23725</name>
</gene>
<reference evidence="1 2" key="2">
    <citation type="submission" date="2018-03" db="EMBL/GenBank/DDBJ databases">
        <title>The ancient ancestry and fast evolution of plastids.</title>
        <authorList>
            <person name="Moore K.R."/>
            <person name="Magnabosco C."/>
            <person name="Momper L."/>
            <person name="Gold D.A."/>
            <person name="Bosak T."/>
            <person name="Fournier G.P."/>
        </authorList>
    </citation>
    <scope>NUCLEOTIDE SEQUENCE [LARGE SCALE GENOMIC DNA]</scope>
    <source>
        <strain evidence="1 2">CCAP 1448/3</strain>
    </source>
</reference>
<name>A0A2T1BWV7_9CYAN</name>
<dbReference type="EMBL" id="PVWJ01000226">
    <property type="protein sequence ID" value="PSB00397.1"/>
    <property type="molecule type" value="Genomic_DNA"/>
</dbReference>
<proteinExistence type="predicted"/>
<protein>
    <submittedName>
        <fullName evidence="1">Uncharacterized protein</fullName>
    </submittedName>
</protein>
<dbReference type="AlphaFoldDB" id="A0A2T1BWV7"/>
<comment type="caution">
    <text evidence="1">The sequence shown here is derived from an EMBL/GenBank/DDBJ whole genome shotgun (WGS) entry which is preliminary data.</text>
</comment>
<sequence length="110" mass="12267">MLHGDRHLLLVGRYGLIPAKRYLGFFQPLKYAVKSRVIEQAAIYCQKLVPCGVIVWGNCIRIYQLRLAAPSLQIAQEDAGEGASIKSVGDDVDQGLIQAQWLFYSSMNNV</sequence>
<accession>A0A2T1BWV7</accession>
<dbReference type="Proteomes" id="UP000238762">
    <property type="component" value="Unassembled WGS sequence"/>
</dbReference>
<evidence type="ECO:0000313" key="1">
    <source>
        <dbReference type="EMBL" id="PSB00397.1"/>
    </source>
</evidence>